<dbReference type="SUPFAM" id="SSF52518">
    <property type="entry name" value="Thiamin diphosphate-binding fold (THDP-binding)"/>
    <property type="match status" value="1"/>
</dbReference>
<comment type="similarity">
    <text evidence="1">Belongs to the TPP enzyme family.</text>
</comment>
<dbReference type="PANTHER" id="PTHR18968">
    <property type="entry name" value="THIAMINE PYROPHOSPHATE ENZYMES"/>
    <property type="match status" value="1"/>
</dbReference>
<gene>
    <name evidence="2" type="primary">ilvB_3</name>
    <name evidence="2" type="ORF">NCTC11807_01029</name>
</gene>
<protein>
    <submittedName>
        <fullName evidence="2">Acetolactate synthase large subunit</fullName>
        <ecNumber evidence="2">2.2.1.6</ecNumber>
    </submittedName>
</protein>
<dbReference type="EC" id="2.2.1.6" evidence="2"/>
<evidence type="ECO:0000313" key="3">
    <source>
        <dbReference type="Proteomes" id="UP000255425"/>
    </source>
</evidence>
<dbReference type="GO" id="GO:0003984">
    <property type="term" value="F:acetolactate synthase activity"/>
    <property type="evidence" value="ECO:0007669"/>
    <property type="project" value="UniProtKB-EC"/>
</dbReference>
<dbReference type="InterPro" id="IPR029061">
    <property type="entry name" value="THDP-binding"/>
</dbReference>
<proteinExistence type="inferred from homology"/>
<dbReference type="AlphaFoldDB" id="A0A380H2W3"/>
<name>A0A380H2W3_9STAP</name>
<dbReference type="InterPro" id="IPR045229">
    <property type="entry name" value="TPP_enz"/>
</dbReference>
<keyword evidence="2" id="KW-0808">Transferase</keyword>
<dbReference type="Proteomes" id="UP000255425">
    <property type="component" value="Unassembled WGS sequence"/>
</dbReference>
<sequence>MTTPITKQNYQVKNVEDIPRIVHEAFHVANSGRKGPVVIDFPKDMGVLTTHVGLSNGTHLPGYNVQTQPKKQDIETLISMIKKPLVLAGTGINHSKSNHLLHIIKFQ</sequence>
<dbReference type="GO" id="GO:0005948">
    <property type="term" value="C:acetolactate synthase complex"/>
    <property type="evidence" value="ECO:0007669"/>
    <property type="project" value="TreeGrafter"/>
</dbReference>
<dbReference type="GO" id="GO:0009099">
    <property type="term" value="P:L-valine biosynthetic process"/>
    <property type="evidence" value="ECO:0007669"/>
    <property type="project" value="TreeGrafter"/>
</dbReference>
<accession>A0A380H2W3</accession>
<reference evidence="2 3" key="1">
    <citation type="submission" date="2018-06" db="EMBL/GenBank/DDBJ databases">
        <authorList>
            <consortium name="Pathogen Informatics"/>
            <person name="Doyle S."/>
        </authorList>
    </citation>
    <scope>NUCLEOTIDE SEQUENCE [LARGE SCALE GENOMIC DNA]</scope>
    <source>
        <strain evidence="2 3">NCTC11807</strain>
    </source>
</reference>
<dbReference type="EMBL" id="UHDZ01000001">
    <property type="protein sequence ID" value="SUM70037.1"/>
    <property type="molecule type" value="Genomic_DNA"/>
</dbReference>
<evidence type="ECO:0000313" key="2">
    <source>
        <dbReference type="EMBL" id="SUM70037.1"/>
    </source>
</evidence>
<dbReference type="Gene3D" id="3.40.50.970">
    <property type="match status" value="1"/>
</dbReference>
<dbReference type="PANTHER" id="PTHR18968:SF13">
    <property type="entry name" value="ACETOLACTATE SYNTHASE CATALYTIC SUBUNIT, MITOCHONDRIAL"/>
    <property type="match status" value="1"/>
</dbReference>
<organism evidence="2 3">
    <name type="scientific">Staphylococcus saccharolyticus</name>
    <dbReference type="NCBI Taxonomy" id="33028"/>
    <lineage>
        <taxon>Bacteria</taxon>
        <taxon>Bacillati</taxon>
        <taxon>Bacillota</taxon>
        <taxon>Bacilli</taxon>
        <taxon>Bacillales</taxon>
        <taxon>Staphylococcaceae</taxon>
        <taxon>Staphylococcus</taxon>
    </lineage>
</organism>
<dbReference type="CDD" id="cd07035">
    <property type="entry name" value="TPP_PYR_POX_like"/>
    <property type="match status" value="1"/>
</dbReference>
<dbReference type="GO" id="GO:0050660">
    <property type="term" value="F:flavin adenine dinucleotide binding"/>
    <property type="evidence" value="ECO:0007669"/>
    <property type="project" value="TreeGrafter"/>
</dbReference>
<evidence type="ECO:0000256" key="1">
    <source>
        <dbReference type="ARBA" id="ARBA00007812"/>
    </source>
</evidence>
<dbReference type="GO" id="GO:0009097">
    <property type="term" value="P:isoleucine biosynthetic process"/>
    <property type="evidence" value="ECO:0007669"/>
    <property type="project" value="TreeGrafter"/>
</dbReference>
<keyword evidence="3" id="KW-1185">Reference proteome</keyword>